<feature type="domain" description="PARG catalytic Macro" evidence="6">
    <location>
        <begin position="210"/>
        <end position="413"/>
    </location>
</feature>
<comment type="similarity">
    <text evidence="1">Belongs to the poly(ADP-ribose) glycohydrolase family.</text>
</comment>
<evidence type="ECO:0000256" key="3">
    <source>
        <dbReference type="ARBA" id="ARBA00022801"/>
    </source>
</evidence>
<evidence type="ECO:0000256" key="5">
    <source>
        <dbReference type="PIRSR" id="PIRSR607724-2"/>
    </source>
</evidence>
<dbReference type="eggNOG" id="KOG2064">
    <property type="taxonomic scope" value="Eukaryota"/>
</dbReference>
<dbReference type="KEGG" id="tet:TTHERM_00052040"/>
<dbReference type="HOGENOM" id="CLU_013388_0_0_1"/>
<dbReference type="GO" id="GO:0005634">
    <property type="term" value="C:nucleus"/>
    <property type="evidence" value="ECO:0007669"/>
    <property type="project" value="TreeGrafter"/>
</dbReference>
<dbReference type="RefSeq" id="XP_001014900.1">
    <property type="nucleotide sequence ID" value="XM_001014900.3"/>
</dbReference>
<feature type="domain" description="PARG helical" evidence="7">
    <location>
        <begin position="66"/>
        <end position="195"/>
    </location>
</feature>
<evidence type="ECO:0000313" key="8">
    <source>
        <dbReference type="EMBL" id="EAR94344.1"/>
    </source>
</evidence>
<protein>
    <recommendedName>
        <fullName evidence="2">poly(ADP-ribose) glycohydrolase</fullName>
        <ecNumber evidence="2">3.2.1.143</ecNumber>
    </recommendedName>
</protein>
<dbReference type="STRING" id="312017.Q23CY6"/>
<evidence type="ECO:0000256" key="2">
    <source>
        <dbReference type="ARBA" id="ARBA00012255"/>
    </source>
</evidence>
<proteinExistence type="inferred from homology"/>
<dbReference type="InParanoid" id="Q23CY6"/>
<dbReference type="GO" id="GO:0006282">
    <property type="term" value="P:regulation of DNA repair"/>
    <property type="evidence" value="ECO:0007669"/>
    <property type="project" value="InterPro"/>
</dbReference>
<dbReference type="InterPro" id="IPR048362">
    <property type="entry name" value="PARG_helical"/>
</dbReference>
<dbReference type="AlphaFoldDB" id="Q23CY6"/>
<evidence type="ECO:0000259" key="6">
    <source>
        <dbReference type="Pfam" id="PF05028"/>
    </source>
</evidence>
<evidence type="ECO:0000313" key="9">
    <source>
        <dbReference type="Proteomes" id="UP000009168"/>
    </source>
</evidence>
<sequence length="456" mass="53580">MKIDLTCDLKEYCFISVCLNKILNSNYGLNESLFIQDLQILFNYQNFQSLKCITDLQNLREYIQNLDNAEKQFFLNDLIKFIAEQALKMTRFQNEDKKIKYLGANQQDKVSLTKEEVSILLANMFLLSTPRRMENNSLEQSLPKCCSKICYEFIFNISSGKAMKSKLRCIHNYFKRIYQRRHDQKYLNLVVEFQRIQYQNNSLRLDQDILLGEIQFEEDKKIEDFKDQNYIHVDFANKYIGGGSLYDGDVQEEILFNTCPEMLVSTIFCQKMEEKEAILIIGAERFNSYIGYGYDFQVTGEYFDKSSINKEKNYINTYVACIDAIAFLPQDTYYQQYEQKNIYRELFKSLAGFQGPLKEEKQNKYDKTPVVTGNWGCGIFNGDPQLKLLIQWISCSLLQKKMIYCSFKDRRLANQQQFIEGLKGKSIKSIFGLLDQYSITNKSQTLFSFLKSQKIN</sequence>
<dbReference type="GO" id="GO:0004649">
    <property type="term" value="F:poly(ADP-ribose) glycohydrolase activity"/>
    <property type="evidence" value="ECO:0007669"/>
    <property type="project" value="UniProtKB-EC"/>
</dbReference>
<gene>
    <name evidence="8" type="ORF">TTHERM_00052040</name>
</gene>
<feature type="binding site" evidence="5">
    <location>
        <position position="292"/>
    </location>
    <ligand>
        <name>substrate</name>
    </ligand>
</feature>
<keyword evidence="9" id="KW-1185">Reference proteome</keyword>
<evidence type="ECO:0000259" key="7">
    <source>
        <dbReference type="Pfam" id="PF20811"/>
    </source>
</evidence>
<organism evidence="8 9">
    <name type="scientific">Tetrahymena thermophila (strain SB210)</name>
    <dbReference type="NCBI Taxonomy" id="312017"/>
    <lineage>
        <taxon>Eukaryota</taxon>
        <taxon>Sar</taxon>
        <taxon>Alveolata</taxon>
        <taxon>Ciliophora</taxon>
        <taxon>Intramacronucleata</taxon>
        <taxon>Oligohymenophorea</taxon>
        <taxon>Hymenostomatida</taxon>
        <taxon>Tetrahymenina</taxon>
        <taxon>Tetrahymenidae</taxon>
        <taxon>Tetrahymena</taxon>
    </lineage>
</organism>
<dbReference type="EMBL" id="GG662712">
    <property type="protein sequence ID" value="EAR94344.1"/>
    <property type="molecule type" value="Genomic_DNA"/>
</dbReference>
<feature type="active site" evidence="4">
    <location>
        <position position="252"/>
    </location>
</feature>
<feature type="binding site" evidence="5">
    <location>
        <position position="237"/>
    </location>
    <ligand>
        <name>substrate</name>
    </ligand>
</feature>
<name>Q23CY6_TETTS</name>
<dbReference type="Pfam" id="PF05028">
    <property type="entry name" value="PARG_cat_C"/>
    <property type="match status" value="1"/>
</dbReference>
<dbReference type="InterPro" id="IPR046372">
    <property type="entry name" value="PARG_cat_C"/>
</dbReference>
<dbReference type="GO" id="GO:1990966">
    <property type="term" value="P:ATP generation from poly-ADP-D-ribose"/>
    <property type="evidence" value="ECO:0007669"/>
    <property type="project" value="TreeGrafter"/>
</dbReference>
<evidence type="ECO:0000256" key="1">
    <source>
        <dbReference type="ARBA" id="ARBA00009545"/>
    </source>
</evidence>
<feature type="active site" evidence="4">
    <location>
        <position position="234"/>
    </location>
</feature>
<dbReference type="InterPro" id="IPR007724">
    <property type="entry name" value="Poly_GlycHdrlase"/>
</dbReference>
<dbReference type="GeneID" id="7827093"/>
<dbReference type="Proteomes" id="UP000009168">
    <property type="component" value="Unassembled WGS sequence"/>
</dbReference>
<dbReference type="EC" id="3.2.1.143" evidence="2"/>
<dbReference type="OMA" id="IMNCEEE"/>
<dbReference type="PANTHER" id="PTHR12837:SF0">
    <property type="entry name" value="POLY(ADP-RIBOSE) GLYCOHYDROLASE"/>
    <property type="match status" value="1"/>
</dbReference>
<dbReference type="GO" id="GO:0005975">
    <property type="term" value="P:carbohydrate metabolic process"/>
    <property type="evidence" value="ECO:0007669"/>
    <property type="project" value="InterPro"/>
</dbReference>
<accession>Q23CY6</accession>
<dbReference type="PANTHER" id="PTHR12837">
    <property type="entry name" value="POLY ADP-RIBOSE GLYCOHYDROLASE"/>
    <property type="match status" value="1"/>
</dbReference>
<dbReference type="GO" id="GO:0005737">
    <property type="term" value="C:cytoplasm"/>
    <property type="evidence" value="ECO:0007669"/>
    <property type="project" value="TreeGrafter"/>
</dbReference>
<dbReference type="OrthoDB" id="1937899at2759"/>
<reference evidence="9" key="1">
    <citation type="journal article" date="2006" name="PLoS Biol.">
        <title>Macronuclear genome sequence of the ciliate Tetrahymena thermophila, a model eukaryote.</title>
        <authorList>
            <person name="Eisen J.A."/>
            <person name="Coyne R.S."/>
            <person name="Wu M."/>
            <person name="Wu D."/>
            <person name="Thiagarajan M."/>
            <person name="Wortman J.R."/>
            <person name="Badger J.H."/>
            <person name="Ren Q."/>
            <person name="Amedeo P."/>
            <person name="Jones K.M."/>
            <person name="Tallon L.J."/>
            <person name="Delcher A.L."/>
            <person name="Salzberg S.L."/>
            <person name="Silva J.C."/>
            <person name="Haas B.J."/>
            <person name="Majoros W.H."/>
            <person name="Farzad M."/>
            <person name="Carlton J.M."/>
            <person name="Smith R.K. Jr."/>
            <person name="Garg J."/>
            <person name="Pearlman R.E."/>
            <person name="Karrer K.M."/>
            <person name="Sun L."/>
            <person name="Manning G."/>
            <person name="Elde N.C."/>
            <person name="Turkewitz A.P."/>
            <person name="Asai D.J."/>
            <person name="Wilkes D.E."/>
            <person name="Wang Y."/>
            <person name="Cai H."/>
            <person name="Collins K."/>
            <person name="Stewart B.A."/>
            <person name="Lee S.R."/>
            <person name="Wilamowska K."/>
            <person name="Weinberg Z."/>
            <person name="Ruzzo W.L."/>
            <person name="Wloga D."/>
            <person name="Gaertig J."/>
            <person name="Frankel J."/>
            <person name="Tsao C.-C."/>
            <person name="Gorovsky M.A."/>
            <person name="Keeling P.J."/>
            <person name="Waller R.F."/>
            <person name="Patron N.J."/>
            <person name="Cherry J.M."/>
            <person name="Stover N.A."/>
            <person name="Krieger C.J."/>
            <person name="del Toro C."/>
            <person name="Ryder H.F."/>
            <person name="Williamson S.C."/>
            <person name="Barbeau R.A."/>
            <person name="Hamilton E.P."/>
            <person name="Orias E."/>
        </authorList>
    </citation>
    <scope>NUCLEOTIDE SEQUENCE [LARGE SCALE GENOMIC DNA]</scope>
    <source>
        <strain evidence="9">SB210</strain>
    </source>
</reference>
<dbReference type="GO" id="GO:0009225">
    <property type="term" value="P:nucleotide-sugar metabolic process"/>
    <property type="evidence" value="ECO:0007669"/>
    <property type="project" value="TreeGrafter"/>
</dbReference>
<evidence type="ECO:0000256" key="4">
    <source>
        <dbReference type="PIRSR" id="PIRSR607724-1"/>
    </source>
</evidence>
<feature type="active site" evidence="4">
    <location>
        <position position="253"/>
    </location>
</feature>
<feature type="binding site" evidence="5">
    <location>
        <position position="251"/>
    </location>
    <ligand>
        <name>substrate</name>
    </ligand>
</feature>
<keyword evidence="3" id="KW-0378">Hydrolase</keyword>
<dbReference type="Pfam" id="PF20811">
    <property type="entry name" value="PARG_cat_N"/>
    <property type="match status" value="1"/>
</dbReference>